<dbReference type="SUPFAM" id="SSF53448">
    <property type="entry name" value="Nucleotide-diphospho-sugar transferases"/>
    <property type="match status" value="1"/>
</dbReference>
<keyword evidence="6" id="KW-0997">Cell inner membrane</keyword>
<dbReference type="GO" id="GO:0005886">
    <property type="term" value="C:plasma membrane"/>
    <property type="evidence" value="ECO:0007669"/>
    <property type="project" value="UniProtKB-SubCell"/>
</dbReference>
<dbReference type="Proteomes" id="UP000002489">
    <property type="component" value="Unassembled WGS sequence"/>
</dbReference>
<comment type="pathway">
    <text evidence="2">Glycan metabolism; osmoregulated periplasmic glucan (OPG) biosynthesis.</text>
</comment>
<dbReference type="GO" id="GO:0016758">
    <property type="term" value="F:hexosyltransferase activity"/>
    <property type="evidence" value="ECO:0007669"/>
    <property type="project" value="TreeGrafter"/>
</dbReference>
<sequence>MSIIFSPVKVAGMPGYQRHWLIMALFFGTSFLVLWSNYTKFKLGGITFLEGTILFCTFICTFQPIVASWSAVIGLLVMALGNAEKSVYPYFDAKGPLPELRSRTALVIFMRNEDPSSIFDRLLEMQKSLSQIGRLQHFRFVLLSDTTLPEVMCMEDEGFARIKDNIGIGTYQTPFYRRRSKNIGYKGGNMYDYAEKHSKGDEFFVPLDSDSVMSGDMLVRIVSSMEKCPQIGLLQTAFIGTPAVSAFARLMQFGSRYYLPVNYLGLSWWANDCALFWGHNAIIRTRAFQEHCKLPVLSGKPPLGGHIMSHDIVETMFMRRAGYECRLLPITTESYETFPPTLIEAMNRQNRWFQGDMQYFFLLKEPGLSLINRFQVCRILAKSLSPMAWFVMTLAFNIRSRVENPGASRVGVSVLSQWFIFRLLPKIAAFLTVVANPSEIKRYGGIFRFVTSIVLEYVITSIVSTAATVSMTLFFCGLLRGISIKWDAQNRDRLGLSWRHTFRVFWVENLIGLGTIWLIITQDTSHRLLSLAISLFLLVPITVLTASPRLSSLITRLRLFTTPDENPVSPVLSRLVAPEIITISKAKAKAMEKAL</sequence>
<dbReference type="PANTHER" id="PTHR43867">
    <property type="entry name" value="CELLULOSE SYNTHASE CATALYTIC SUBUNIT A [UDP-FORMING]"/>
    <property type="match status" value="1"/>
</dbReference>
<keyword evidence="7" id="KW-0328">Glycosyltransferase</keyword>
<comment type="subcellular location">
    <subcellularLocation>
        <location evidence="1">Cell inner membrane</location>
        <topology evidence="1">Multi-pass membrane protein</topology>
    </subcellularLocation>
</comment>
<dbReference type="Pfam" id="PF13632">
    <property type="entry name" value="Glyco_trans_2_3"/>
    <property type="match status" value="1"/>
</dbReference>
<keyword evidence="5" id="KW-1003">Cell membrane</keyword>
<keyword evidence="11" id="KW-0472">Membrane</keyword>
<keyword evidence="8" id="KW-0808">Transferase</keyword>
<organism evidence="13 14">
    <name type="scientific">Fusarium oxysporum (strain Fo5176)</name>
    <name type="common">Fusarium vascular wilt</name>
    <dbReference type="NCBI Taxonomy" id="660025"/>
    <lineage>
        <taxon>Eukaryota</taxon>
        <taxon>Fungi</taxon>
        <taxon>Dikarya</taxon>
        <taxon>Ascomycota</taxon>
        <taxon>Pezizomycotina</taxon>
        <taxon>Sordariomycetes</taxon>
        <taxon>Hypocreomycetidae</taxon>
        <taxon>Hypocreales</taxon>
        <taxon>Nectriaceae</taxon>
        <taxon>Fusarium</taxon>
        <taxon>Fusarium oxysporum species complex</taxon>
    </lineage>
</organism>
<reference evidence="13" key="2">
    <citation type="submission" date="2025-08" db="UniProtKB">
        <authorList>
            <consortium name="EnsemblFungi"/>
        </authorList>
    </citation>
    <scope>IDENTIFICATION</scope>
    <source>
        <strain evidence="13">4287 / CBS 123668 / FGSC 9935 / NRRL 34936</strain>
    </source>
</reference>
<evidence type="ECO:0000256" key="10">
    <source>
        <dbReference type="ARBA" id="ARBA00022989"/>
    </source>
</evidence>
<keyword evidence="10" id="KW-1133">Transmembrane helix</keyword>
<evidence type="ECO:0000313" key="14">
    <source>
        <dbReference type="Proteomes" id="UP000002489"/>
    </source>
</evidence>
<protein>
    <recommendedName>
        <fullName evidence="4">Glucans biosynthesis glucosyltransferase H</fullName>
    </recommendedName>
</protein>
<evidence type="ECO:0000256" key="2">
    <source>
        <dbReference type="ARBA" id="ARBA00005001"/>
    </source>
</evidence>
<accession>A0A0D2XFL7</accession>
<dbReference type="NCBIfam" id="NF003962">
    <property type="entry name" value="PRK05454.2-5"/>
    <property type="match status" value="1"/>
</dbReference>
<proteinExistence type="inferred from homology"/>
<dbReference type="VEuPathDB" id="FungiDB:FOXG_02706"/>
<name>A0A0D2XFL7_FUSOF</name>
<dbReference type="InterPro" id="IPR029044">
    <property type="entry name" value="Nucleotide-diphossugar_trans"/>
</dbReference>
<keyword evidence="9" id="KW-0812">Transmembrane</keyword>
<evidence type="ECO:0000256" key="7">
    <source>
        <dbReference type="ARBA" id="ARBA00022676"/>
    </source>
</evidence>
<dbReference type="InterPro" id="IPR001173">
    <property type="entry name" value="Glyco_trans_2-like"/>
</dbReference>
<evidence type="ECO:0000313" key="13">
    <source>
        <dbReference type="EnsemblFungi" id="FOXG_02706P0"/>
    </source>
</evidence>
<evidence type="ECO:0000256" key="3">
    <source>
        <dbReference type="ARBA" id="ARBA00009337"/>
    </source>
</evidence>
<evidence type="ECO:0000256" key="5">
    <source>
        <dbReference type="ARBA" id="ARBA00022475"/>
    </source>
</evidence>
<evidence type="ECO:0000256" key="1">
    <source>
        <dbReference type="ARBA" id="ARBA00004429"/>
    </source>
</evidence>
<dbReference type="Gene3D" id="3.90.550.10">
    <property type="entry name" value="Spore Coat Polysaccharide Biosynthesis Protein SpsA, Chain A"/>
    <property type="match status" value="1"/>
</dbReference>
<dbReference type="AlphaFoldDB" id="A0A0D2XFL7"/>
<evidence type="ECO:0000256" key="4">
    <source>
        <dbReference type="ARBA" id="ARBA00020585"/>
    </source>
</evidence>
<dbReference type="PANTHER" id="PTHR43867:SF5">
    <property type="entry name" value="GLUCANS BIOSYNTHESIS GLUCOSYLTRANSFERASE H"/>
    <property type="match status" value="1"/>
</dbReference>
<gene>
    <name evidence="13" type="primary">28944884</name>
</gene>
<evidence type="ECO:0000256" key="6">
    <source>
        <dbReference type="ARBA" id="ARBA00022519"/>
    </source>
</evidence>
<evidence type="ECO:0000256" key="11">
    <source>
        <dbReference type="ARBA" id="ARBA00023136"/>
    </source>
</evidence>
<evidence type="ECO:0000259" key="12">
    <source>
        <dbReference type="Pfam" id="PF13632"/>
    </source>
</evidence>
<dbReference type="EnsemblFungi" id="FOXG_02706T0">
    <property type="protein sequence ID" value="FOXG_02706P0"/>
    <property type="gene ID" value="FOXG_02706"/>
</dbReference>
<comment type="similarity">
    <text evidence="3">Belongs to the glycosyltransferase 2 family. OpgH subfamily.</text>
</comment>
<feature type="domain" description="Glycosyltransferase 2-like" evidence="12">
    <location>
        <begin position="205"/>
        <end position="416"/>
    </location>
</feature>
<evidence type="ECO:0000256" key="9">
    <source>
        <dbReference type="ARBA" id="ARBA00022692"/>
    </source>
</evidence>
<dbReference type="InterPro" id="IPR050321">
    <property type="entry name" value="Glycosyltr_2/OpgH_subfam"/>
</dbReference>
<reference evidence="14" key="1">
    <citation type="journal article" date="2012" name="Mol. Plant Microbe Interact.">
        <title>A highly conserved effector in Fusarium oxysporum is required for full virulence on Arabidopsis.</title>
        <authorList>
            <person name="Thatcher L.F."/>
            <person name="Gardiner D.M."/>
            <person name="Kazan K."/>
            <person name="Manners J."/>
        </authorList>
    </citation>
    <scope>NUCLEOTIDE SEQUENCE [LARGE SCALE GENOMIC DNA]</scope>
    <source>
        <strain evidence="14">Fo5176</strain>
    </source>
</reference>
<evidence type="ECO:0000256" key="8">
    <source>
        <dbReference type="ARBA" id="ARBA00022679"/>
    </source>
</evidence>